<name>A0ABY7NU58_9ACTN</name>
<evidence type="ECO:0008006" key="4">
    <source>
        <dbReference type="Google" id="ProtNLM"/>
    </source>
</evidence>
<keyword evidence="3" id="KW-1185">Reference proteome</keyword>
<reference evidence="2 3" key="1">
    <citation type="submission" date="2022-12" db="EMBL/GenBank/DDBJ databases">
        <authorList>
            <person name="Mo P."/>
        </authorList>
    </citation>
    <scope>NUCLEOTIDE SEQUENCE [LARGE SCALE GENOMIC DNA]</scope>
    <source>
        <strain evidence="2 3">HUAS 2-6</strain>
    </source>
</reference>
<accession>A0ABY7NU58</accession>
<dbReference type="Proteomes" id="UP001212326">
    <property type="component" value="Chromosome"/>
</dbReference>
<evidence type="ECO:0000313" key="2">
    <source>
        <dbReference type="EMBL" id="WBO61778.1"/>
    </source>
</evidence>
<gene>
    <name evidence="2" type="ORF">O1G22_02385</name>
</gene>
<protein>
    <recommendedName>
        <fullName evidence="4">Squalene cyclase C-terminal domain-containing protein</fullName>
    </recommendedName>
</protein>
<dbReference type="EMBL" id="CP115300">
    <property type="protein sequence ID" value="WBO61778.1"/>
    <property type="molecule type" value="Genomic_DNA"/>
</dbReference>
<dbReference type="RefSeq" id="WP_270079733.1">
    <property type="nucleotide sequence ID" value="NZ_CP115300.1"/>
</dbReference>
<organism evidence="2 3">
    <name type="scientific">Streptomyces camelliae</name>
    <dbReference type="NCBI Taxonomy" id="3004093"/>
    <lineage>
        <taxon>Bacteria</taxon>
        <taxon>Bacillati</taxon>
        <taxon>Actinomycetota</taxon>
        <taxon>Actinomycetes</taxon>
        <taxon>Kitasatosporales</taxon>
        <taxon>Streptomycetaceae</taxon>
        <taxon>Streptomyces</taxon>
    </lineage>
</organism>
<feature type="region of interest" description="Disordered" evidence="1">
    <location>
        <begin position="147"/>
        <end position="169"/>
    </location>
</feature>
<sequence>MPFSDDTGYHFLCVGHALDLLGSVFPHPFVGVVALTAGDVIGYLEGLPWQENPWYSGDWVDTLGTAIMWNRQQGVRGQPGALEALFGWLLAHADPRTGLWGKGSPADGLMPAVNGFYRASRGTFAQYGLPVPYPERVIDSVLRTPGTRATRSATARSPAISSTSPTPCG</sequence>
<evidence type="ECO:0000313" key="3">
    <source>
        <dbReference type="Proteomes" id="UP001212326"/>
    </source>
</evidence>
<proteinExistence type="predicted"/>
<evidence type="ECO:0000256" key="1">
    <source>
        <dbReference type="SAM" id="MobiDB-lite"/>
    </source>
</evidence>